<dbReference type="EMBL" id="WOAA01000040">
    <property type="protein sequence ID" value="MUG68903.1"/>
    <property type="molecule type" value="Genomic_DNA"/>
</dbReference>
<reference evidence="2 3" key="1">
    <citation type="submission" date="2017-07" db="EMBL/GenBank/DDBJ databases">
        <title>Isolation and whole genome analysis of endospore-forming bacteria from heroin.</title>
        <authorList>
            <person name="Kalinowski J."/>
            <person name="Ahrens B."/>
            <person name="Al-Dilaimi A."/>
            <person name="Winkler A."/>
            <person name="Wibberg D."/>
            <person name="Schleenbecker U."/>
            <person name="Ruckert C."/>
            <person name="Wolfel R."/>
            <person name="Grass G."/>
        </authorList>
    </citation>
    <scope>NUCLEOTIDE SEQUENCE [LARGE SCALE GENOMIC DNA]</scope>
    <source>
        <strain evidence="2 3">7537-G1</strain>
    </source>
</reference>
<sequence>MYYSRKRLEDIPQEATAIWSCIQEDCNGWIRDNFAFAEVPTCHQCQSPMKRSMSELPVLVNKREDQKFLKKGIQIEKE</sequence>
<dbReference type="Pfam" id="PF14169">
    <property type="entry name" value="YdjO"/>
    <property type="match status" value="1"/>
</dbReference>
<organism evidence="2 3">
    <name type="scientific">Paenibacillus campinasensis</name>
    <dbReference type="NCBI Taxonomy" id="66347"/>
    <lineage>
        <taxon>Bacteria</taxon>
        <taxon>Bacillati</taxon>
        <taxon>Bacillota</taxon>
        <taxon>Bacilli</taxon>
        <taxon>Bacillales</taxon>
        <taxon>Paenibacillaceae</taxon>
        <taxon>Paenibacillus</taxon>
    </lineage>
</organism>
<dbReference type="InterPro" id="IPR025916">
    <property type="entry name" value="YdjO"/>
</dbReference>
<protein>
    <recommendedName>
        <fullName evidence="5">Cold-shock protein</fullName>
    </recommendedName>
</protein>
<dbReference type="AlphaFoldDB" id="A0A268EZ11"/>
<dbReference type="RefSeq" id="WP_095264219.1">
    <property type="nucleotide sequence ID" value="NZ_NPBY01000021.1"/>
</dbReference>
<evidence type="ECO:0000313" key="3">
    <source>
        <dbReference type="Proteomes" id="UP000215596"/>
    </source>
</evidence>
<dbReference type="OrthoDB" id="1955171at2"/>
<comment type="caution">
    <text evidence="2">The sequence shown here is derived from an EMBL/GenBank/DDBJ whole genome shotgun (WGS) entry which is preliminary data.</text>
</comment>
<evidence type="ECO:0000313" key="1">
    <source>
        <dbReference type="EMBL" id="MUG68903.1"/>
    </source>
</evidence>
<evidence type="ECO:0000313" key="2">
    <source>
        <dbReference type="EMBL" id="PAD78358.1"/>
    </source>
</evidence>
<name>A0A268EZ11_9BACL</name>
<gene>
    <name evidence="2" type="ORF">CHH67_06215</name>
    <name evidence="1" type="ORF">GNP94_23335</name>
</gene>
<evidence type="ECO:0008006" key="5">
    <source>
        <dbReference type="Google" id="ProtNLM"/>
    </source>
</evidence>
<dbReference type="Proteomes" id="UP000435177">
    <property type="component" value="Unassembled WGS sequence"/>
</dbReference>
<accession>A0A268EZ11</accession>
<evidence type="ECO:0000313" key="4">
    <source>
        <dbReference type="Proteomes" id="UP000435177"/>
    </source>
</evidence>
<reference evidence="1 4" key="2">
    <citation type="submission" date="2019-11" db="EMBL/GenBank/DDBJ databases">
        <title>Draft genome sequences of five Paenibacillus species of dairy origin.</title>
        <authorList>
            <person name="Olajide A.M."/>
            <person name="Chen S."/>
            <person name="Lapointe G."/>
        </authorList>
    </citation>
    <scope>NUCLEOTIDE SEQUENCE [LARGE SCALE GENOMIC DNA]</scope>
    <source>
        <strain evidence="1 4">3CS1</strain>
    </source>
</reference>
<dbReference type="EMBL" id="NPBY01000021">
    <property type="protein sequence ID" value="PAD78358.1"/>
    <property type="molecule type" value="Genomic_DNA"/>
</dbReference>
<keyword evidence="4" id="KW-1185">Reference proteome</keyword>
<proteinExistence type="predicted"/>
<dbReference type="Proteomes" id="UP000215596">
    <property type="component" value="Unassembled WGS sequence"/>
</dbReference>